<dbReference type="Pfam" id="PF13920">
    <property type="entry name" value="zf-C3HC4_3"/>
    <property type="match status" value="1"/>
</dbReference>
<dbReference type="SMART" id="SM00184">
    <property type="entry name" value="RING"/>
    <property type="match status" value="1"/>
</dbReference>
<keyword evidence="4" id="KW-0862">Zinc</keyword>
<dbReference type="GO" id="GO:0005634">
    <property type="term" value="C:nucleus"/>
    <property type="evidence" value="ECO:0007669"/>
    <property type="project" value="TreeGrafter"/>
</dbReference>
<accession>A0A9Q1BHZ6</accession>
<proteinExistence type="inferred from homology"/>
<dbReference type="GO" id="GO:0005737">
    <property type="term" value="C:cytoplasm"/>
    <property type="evidence" value="ECO:0007669"/>
    <property type="project" value="TreeGrafter"/>
</dbReference>
<organism evidence="8 9">
    <name type="scientific">Holothuria leucospilota</name>
    <name type="common">Black long sea cucumber</name>
    <name type="synonym">Mertensiothuria leucospilota</name>
    <dbReference type="NCBI Taxonomy" id="206669"/>
    <lineage>
        <taxon>Eukaryota</taxon>
        <taxon>Metazoa</taxon>
        <taxon>Echinodermata</taxon>
        <taxon>Eleutherozoa</taxon>
        <taxon>Echinozoa</taxon>
        <taxon>Holothuroidea</taxon>
        <taxon>Aspidochirotacea</taxon>
        <taxon>Aspidochirotida</taxon>
        <taxon>Holothuriidae</taxon>
        <taxon>Holothuria</taxon>
    </lineage>
</organism>
<feature type="compositionally biased region" description="Low complexity" evidence="6">
    <location>
        <begin position="19"/>
        <end position="39"/>
    </location>
</feature>
<dbReference type="InterPro" id="IPR013083">
    <property type="entry name" value="Znf_RING/FYVE/PHD"/>
</dbReference>
<comment type="caution">
    <text evidence="8">The sequence shown here is derived from an EMBL/GenBank/DDBJ whole genome shotgun (WGS) entry which is preliminary data.</text>
</comment>
<dbReference type="PANTHER" id="PTHR10044:SF139">
    <property type="entry name" value="DEATH-ASSOCIATED INHIBITOR OF APOPTOSIS 2"/>
    <property type="match status" value="1"/>
</dbReference>
<dbReference type="CDD" id="cd00022">
    <property type="entry name" value="BIR"/>
    <property type="match status" value="3"/>
</dbReference>
<evidence type="ECO:0000256" key="3">
    <source>
        <dbReference type="ARBA" id="ARBA00022771"/>
    </source>
</evidence>
<reference evidence="8" key="1">
    <citation type="submission" date="2021-10" db="EMBL/GenBank/DDBJ databases">
        <title>Tropical sea cucumber genome reveals ecological adaptation and Cuvierian tubules defense mechanism.</title>
        <authorList>
            <person name="Chen T."/>
        </authorList>
    </citation>
    <scope>NUCLEOTIDE SEQUENCE</scope>
    <source>
        <strain evidence="8">Nanhai2018</strain>
        <tissue evidence="8">Muscle</tissue>
    </source>
</reference>
<dbReference type="SMART" id="SM00238">
    <property type="entry name" value="BIR"/>
    <property type="match status" value="3"/>
</dbReference>
<evidence type="ECO:0000256" key="5">
    <source>
        <dbReference type="PROSITE-ProRule" id="PRU00175"/>
    </source>
</evidence>
<dbReference type="Pfam" id="PF00653">
    <property type="entry name" value="BIR"/>
    <property type="match status" value="3"/>
</dbReference>
<keyword evidence="2" id="KW-0479">Metal-binding</keyword>
<evidence type="ECO:0000313" key="8">
    <source>
        <dbReference type="EMBL" id="KAJ8025652.1"/>
    </source>
</evidence>
<feature type="compositionally biased region" description="Basic and acidic residues" evidence="6">
    <location>
        <begin position="44"/>
        <end position="63"/>
    </location>
</feature>
<evidence type="ECO:0000313" key="9">
    <source>
        <dbReference type="Proteomes" id="UP001152320"/>
    </source>
</evidence>
<dbReference type="InterPro" id="IPR001841">
    <property type="entry name" value="Znf_RING"/>
</dbReference>
<gene>
    <name evidence="8" type="ORF">HOLleu_33269</name>
</gene>
<evidence type="ECO:0000256" key="4">
    <source>
        <dbReference type="ARBA" id="ARBA00022833"/>
    </source>
</evidence>
<dbReference type="Gene3D" id="3.30.40.10">
    <property type="entry name" value="Zinc/RING finger domain, C3HC4 (zinc finger)"/>
    <property type="match status" value="1"/>
</dbReference>
<keyword evidence="3 5" id="KW-0863">Zinc-finger</keyword>
<evidence type="ECO:0000256" key="1">
    <source>
        <dbReference type="ARBA" id="ARBA00006672"/>
    </source>
</evidence>
<feature type="domain" description="RING-type" evidence="7">
    <location>
        <begin position="459"/>
        <end position="494"/>
    </location>
</feature>
<feature type="region of interest" description="Disordered" evidence="6">
    <location>
        <begin position="1"/>
        <end position="74"/>
    </location>
</feature>
<evidence type="ECO:0000259" key="7">
    <source>
        <dbReference type="PROSITE" id="PS50089"/>
    </source>
</evidence>
<comment type="similarity">
    <text evidence="1">Belongs to the IAP family.</text>
</comment>
<keyword evidence="9" id="KW-1185">Reference proteome</keyword>
<sequence>MSSDSGSIMREPSQDSGKGETSSSGSSSGPSLSGSKDSGIAQPDKPKAAHNDEGKSVTKEKQSRGRVVSKIVSRWKKTPKPTPKILYEKSHMEDKKSRLQTFLEEGWVGAVSIELLADAGFYFHKERGVTMCYKCNIEIFDWRKGDQPKKRHKKLFPNCEVVKHYGSSNKITFDAKISSPAYTSEDIDDGRQGLSNPSEFYKKEFNRLVSYIGWPLSIPVDRYDLASTGLYSVRDHRGSDAVKCFACYIVIKDWKLGDRPQRKHAILSPSCPLVKTVQIENGKLTDDERIQIASVFRKCDEENLTTNPLDLKDEEGSSEKTFYLSETVRMNPFFLNALYPQYYHESKRLQSFQEWPPDHCQQAPLLAGAGLFSTGREDEVQCFYCGGKLVGWEPQDIPLTEHTTYFPTCKWALKRINQRNAEEEEAKFEAITSSSDHEGASDIDTLIEELEKLQERSLCKVCLDGDADILFLPCKHLAVCKECTERLELCPMCRSDIDEVIHVFLS</sequence>
<name>A0A9Q1BHZ6_HOLLE</name>
<evidence type="ECO:0000256" key="6">
    <source>
        <dbReference type="SAM" id="MobiDB-lite"/>
    </source>
</evidence>
<dbReference type="OrthoDB" id="774873at2759"/>
<dbReference type="GO" id="GO:0008270">
    <property type="term" value="F:zinc ion binding"/>
    <property type="evidence" value="ECO:0007669"/>
    <property type="project" value="UniProtKB-KW"/>
</dbReference>
<protein>
    <submittedName>
        <fullName evidence="8">Baculoviral IAP repeat-containing protein 7-B</fullName>
    </submittedName>
</protein>
<dbReference type="InterPro" id="IPR050784">
    <property type="entry name" value="IAP"/>
</dbReference>
<dbReference type="PANTHER" id="PTHR10044">
    <property type="entry name" value="INHIBITOR OF APOPTOSIS"/>
    <property type="match status" value="1"/>
</dbReference>
<dbReference type="PROSITE" id="PS50143">
    <property type="entry name" value="BIR_REPEAT_2"/>
    <property type="match status" value="3"/>
</dbReference>
<dbReference type="Proteomes" id="UP001152320">
    <property type="component" value="Chromosome 17"/>
</dbReference>
<evidence type="ECO:0000256" key="2">
    <source>
        <dbReference type="ARBA" id="ARBA00022723"/>
    </source>
</evidence>
<dbReference type="SUPFAM" id="SSF57924">
    <property type="entry name" value="Inhibitor of apoptosis (IAP) repeat"/>
    <property type="match status" value="3"/>
</dbReference>
<dbReference type="Gene3D" id="1.10.1170.10">
    <property type="entry name" value="Inhibitor Of Apoptosis Protein (2mihbC-IAP-1), Chain A"/>
    <property type="match status" value="3"/>
</dbReference>
<dbReference type="FunFam" id="1.10.1170.10:FF:000002">
    <property type="entry name" value="Baculoviral IAP repeat containing 7"/>
    <property type="match status" value="1"/>
</dbReference>
<dbReference type="PROSITE" id="PS50089">
    <property type="entry name" value="ZF_RING_2"/>
    <property type="match status" value="1"/>
</dbReference>
<dbReference type="InterPro" id="IPR001370">
    <property type="entry name" value="BIR_rpt"/>
</dbReference>
<dbReference type="EMBL" id="JAIZAY010000017">
    <property type="protein sequence ID" value="KAJ8025652.1"/>
    <property type="molecule type" value="Genomic_DNA"/>
</dbReference>
<dbReference type="AlphaFoldDB" id="A0A9Q1BHZ6"/>